<dbReference type="InterPro" id="IPR032675">
    <property type="entry name" value="LRR_dom_sf"/>
</dbReference>
<reference evidence="1" key="1">
    <citation type="submission" date="2023-03" db="EMBL/GenBank/DDBJ databases">
        <title>Massive genome expansion in bonnet fungi (Mycena s.s.) driven by repeated elements and novel gene families across ecological guilds.</title>
        <authorList>
            <consortium name="Lawrence Berkeley National Laboratory"/>
            <person name="Harder C.B."/>
            <person name="Miyauchi S."/>
            <person name="Viragh M."/>
            <person name="Kuo A."/>
            <person name="Thoen E."/>
            <person name="Andreopoulos B."/>
            <person name="Lu D."/>
            <person name="Skrede I."/>
            <person name="Drula E."/>
            <person name="Henrissat B."/>
            <person name="Morin E."/>
            <person name="Kohler A."/>
            <person name="Barry K."/>
            <person name="LaButti K."/>
            <person name="Morin E."/>
            <person name="Salamov A."/>
            <person name="Lipzen A."/>
            <person name="Mereny Z."/>
            <person name="Hegedus B."/>
            <person name="Baldrian P."/>
            <person name="Stursova M."/>
            <person name="Weitz H."/>
            <person name="Taylor A."/>
            <person name="Grigoriev I.V."/>
            <person name="Nagy L.G."/>
            <person name="Martin F."/>
            <person name="Kauserud H."/>
        </authorList>
    </citation>
    <scope>NUCLEOTIDE SEQUENCE</scope>
    <source>
        <strain evidence="1">CBHHK188m</strain>
    </source>
</reference>
<evidence type="ECO:0000313" key="2">
    <source>
        <dbReference type="Proteomes" id="UP001215280"/>
    </source>
</evidence>
<organism evidence="1 2">
    <name type="scientific">Mycena maculata</name>
    <dbReference type="NCBI Taxonomy" id="230809"/>
    <lineage>
        <taxon>Eukaryota</taxon>
        <taxon>Fungi</taxon>
        <taxon>Dikarya</taxon>
        <taxon>Basidiomycota</taxon>
        <taxon>Agaricomycotina</taxon>
        <taxon>Agaricomycetes</taxon>
        <taxon>Agaricomycetidae</taxon>
        <taxon>Agaricales</taxon>
        <taxon>Marasmiineae</taxon>
        <taxon>Mycenaceae</taxon>
        <taxon>Mycena</taxon>
    </lineage>
</organism>
<name>A0AAD7HYD1_9AGAR</name>
<evidence type="ECO:0000313" key="1">
    <source>
        <dbReference type="EMBL" id="KAJ7730874.1"/>
    </source>
</evidence>
<evidence type="ECO:0008006" key="3">
    <source>
        <dbReference type="Google" id="ProtNLM"/>
    </source>
</evidence>
<dbReference type="AlphaFoldDB" id="A0AAD7HYD1"/>
<dbReference type="Gene3D" id="3.80.10.10">
    <property type="entry name" value="Ribonuclease Inhibitor"/>
    <property type="match status" value="1"/>
</dbReference>
<dbReference type="Proteomes" id="UP001215280">
    <property type="component" value="Unassembled WGS sequence"/>
</dbReference>
<gene>
    <name evidence="1" type="ORF">DFH07DRAFT_159116</name>
</gene>
<proteinExistence type="predicted"/>
<dbReference type="EMBL" id="JARJLG010000187">
    <property type="protein sequence ID" value="KAJ7730874.1"/>
    <property type="molecule type" value="Genomic_DNA"/>
</dbReference>
<keyword evidence="2" id="KW-1185">Reference proteome</keyword>
<sequence>MLHVQQIDRDFKLGPDSLTPLIHANFCPSDAQLKNAREILFQAERTIKTMQLELAQLDGAGDSLSDSVYADRVGLCLWEQSAAEGRATQMRFILSPWRRLPRELQTEIFLLCVYEHLDAAPATNRAPLLLLHVCRSWRAVVLGTPEIWTMMCYHIDREEDIRFIENWISRSGVYPLQLRITAALPRQAGDSLGGPPKLFGKVKQLVEKHMHRLQTLRLDMPHDYSALLLHGAPLLYALEFDANLWKRGALWNRDPQPQWGVNSLPALRQLTFRPTCKPSYRFPWRQLTSLSLLGEMMPQSTLQILSQCPALITFRLSFVGFLPYAAGHETTAILPALQELYASSSSPVQEQAIETVFSALTLPELRVLDIRARTLYSFDTIGPLLQRSACHLDKLSIDAEDVDQLSILQYIRSVSGTLTSLALRVRGAEIKSYGSLLRSLTLVTDLGGESLCPNLETILLAGVSWMPDGLLADMVESRWRGGKRSVLKRVVWPNCRFSHAEHTGRLERLRDEGLEIYSLS</sequence>
<protein>
    <recommendedName>
        <fullName evidence="3">F-box domain-containing protein</fullName>
    </recommendedName>
</protein>
<comment type="caution">
    <text evidence="1">The sequence shown here is derived from an EMBL/GenBank/DDBJ whole genome shotgun (WGS) entry which is preliminary data.</text>
</comment>
<dbReference type="SUPFAM" id="SSF52047">
    <property type="entry name" value="RNI-like"/>
    <property type="match status" value="1"/>
</dbReference>
<accession>A0AAD7HYD1</accession>